<dbReference type="AlphaFoldDB" id="A0A542ZT32"/>
<keyword evidence="2 7" id="KW-0132">Cell division</keyword>
<evidence type="ECO:0000256" key="1">
    <source>
        <dbReference type="ARBA" id="ARBA00022475"/>
    </source>
</evidence>
<keyword evidence="10" id="KW-1185">Reference proteome</keyword>
<keyword evidence="4 7" id="KW-1133">Transmembrane helix</keyword>
<feature type="transmembrane region" description="Helical" evidence="7">
    <location>
        <begin position="162"/>
        <end position="181"/>
    </location>
</feature>
<comment type="caution">
    <text evidence="9">The sequence shown here is derived from an EMBL/GenBank/DDBJ whole genome shotgun (WGS) entry which is preliminary data.</text>
</comment>
<evidence type="ECO:0000256" key="6">
    <source>
        <dbReference type="ARBA" id="ARBA00023306"/>
    </source>
</evidence>
<reference evidence="9 10" key="1">
    <citation type="submission" date="2019-06" db="EMBL/GenBank/DDBJ databases">
        <title>Sequencing the genomes of 1000 actinobacteria strains.</title>
        <authorList>
            <person name="Klenk H.-P."/>
        </authorList>
    </citation>
    <scope>NUCLEOTIDE SEQUENCE [LARGE SCALE GENOMIC DNA]</scope>
    <source>
        <strain evidence="9 10">DSM 8251</strain>
    </source>
</reference>
<keyword evidence="6 7" id="KW-0131">Cell cycle</keyword>
<dbReference type="EMBL" id="VFOR01000001">
    <property type="protein sequence ID" value="TQL63447.1"/>
    <property type="molecule type" value="Genomic_DNA"/>
</dbReference>
<feature type="compositionally biased region" description="Basic and acidic residues" evidence="8">
    <location>
        <begin position="57"/>
        <end position="66"/>
    </location>
</feature>
<name>A0A542ZT32_9ACTN</name>
<evidence type="ECO:0000313" key="9">
    <source>
        <dbReference type="EMBL" id="TQL63447.1"/>
    </source>
</evidence>
<evidence type="ECO:0000256" key="4">
    <source>
        <dbReference type="ARBA" id="ARBA00022989"/>
    </source>
</evidence>
<feature type="compositionally biased region" description="Basic and acidic residues" evidence="8">
    <location>
        <begin position="1"/>
        <end position="24"/>
    </location>
</feature>
<comment type="function">
    <text evidence="7">Involved in cell division.</text>
</comment>
<dbReference type="RefSeq" id="WP_246044256.1">
    <property type="nucleotide sequence ID" value="NZ_BAAAMD010000002.1"/>
</dbReference>
<gene>
    <name evidence="7" type="primary">crgA</name>
    <name evidence="9" type="ORF">FB460_1260</name>
</gene>
<evidence type="ECO:0000256" key="7">
    <source>
        <dbReference type="HAMAP-Rule" id="MF_00631"/>
    </source>
</evidence>
<feature type="transmembrane region" description="Helical" evidence="7">
    <location>
        <begin position="127"/>
        <end position="150"/>
    </location>
</feature>
<evidence type="ECO:0000313" key="10">
    <source>
        <dbReference type="Proteomes" id="UP000316196"/>
    </source>
</evidence>
<proteinExistence type="inferred from homology"/>
<evidence type="ECO:0000256" key="5">
    <source>
        <dbReference type="ARBA" id="ARBA00023136"/>
    </source>
</evidence>
<sequence length="185" mass="19378">MADKAKKAAEATEKDVEKSVKAEETPDATPDASETPSEKDNASKKGSSTTKRTKKSASKDSDKEASGKGASSKESSNKGASGKASSNKGASGKASKSSTRRKSEKKDTSDTGDEATAQLHAPGSNRWVVPTFVTLALLGVLWMVVFYISSTANIDIPVMSDIGYWNLAIGMGLLAVSLGLTTQWK</sequence>
<feature type="region of interest" description="Disordered" evidence="8">
    <location>
        <begin position="1"/>
        <end position="118"/>
    </location>
</feature>
<evidence type="ECO:0000256" key="2">
    <source>
        <dbReference type="ARBA" id="ARBA00022618"/>
    </source>
</evidence>
<dbReference type="InterPro" id="IPR009619">
    <property type="entry name" value="CrgA"/>
</dbReference>
<keyword evidence="1 7" id="KW-1003">Cell membrane</keyword>
<protein>
    <recommendedName>
        <fullName evidence="7">Cell division protein CrgA</fullName>
    </recommendedName>
</protein>
<organism evidence="9 10">
    <name type="scientific">Propioniferax innocua</name>
    <dbReference type="NCBI Taxonomy" id="1753"/>
    <lineage>
        <taxon>Bacteria</taxon>
        <taxon>Bacillati</taxon>
        <taxon>Actinomycetota</taxon>
        <taxon>Actinomycetes</taxon>
        <taxon>Propionibacteriales</taxon>
        <taxon>Propionibacteriaceae</taxon>
        <taxon>Propioniferax</taxon>
    </lineage>
</organism>
<evidence type="ECO:0000256" key="3">
    <source>
        <dbReference type="ARBA" id="ARBA00022692"/>
    </source>
</evidence>
<dbReference type="HAMAP" id="MF_00631">
    <property type="entry name" value="CrgA"/>
    <property type="match status" value="1"/>
</dbReference>
<keyword evidence="3 7" id="KW-0812">Transmembrane</keyword>
<comment type="subcellular location">
    <subcellularLocation>
        <location evidence="7">Cell membrane</location>
        <topology evidence="7">Multi-pass membrane protein</topology>
    </subcellularLocation>
</comment>
<dbReference type="Proteomes" id="UP000316196">
    <property type="component" value="Unassembled WGS sequence"/>
</dbReference>
<dbReference type="GO" id="GO:0051301">
    <property type="term" value="P:cell division"/>
    <property type="evidence" value="ECO:0007669"/>
    <property type="project" value="UniProtKB-UniRule"/>
</dbReference>
<accession>A0A542ZT32</accession>
<feature type="compositionally biased region" description="Low complexity" evidence="8">
    <location>
        <begin position="67"/>
        <end position="97"/>
    </location>
</feature>
<dbReference type="GO" id="GO:0005886">
    <property type="term" value="C:plasma membrane"/>
    <property type="evidence" value="ECO:0007669"/>
    <property type="project" value="UniProtKB-SubCell"/>
</dbReference>
<evidence type="ECO:0000256" key="8">
    <source>
        <dbReference type="SAM" id="MobiDB-lite"/>
    </source>
</evidence>
<dbReference type="Pfam" id="PF06781">
    <property type="entry name" value="CrgA"/>
    <property type="match status" value="1"/>
</dbReference>
<keyword evidence="5 7" id="KW-0472">Membrane</keyword>
<comment type="similarity">
    <text evidence="7">Belongs to the CrgA family.</text>
</comment>